<dbReference type="EMBL" id="JADOES010000003">
    <property type="protein sequence ID" value="MBT9314207.1"/>
    <property type="molecule type" value="Genomic_DNA"/>
</dbReference>
<dbReference type="SUPFAM" id="SSF51182">
    <property type="entry name" value="RmlC-like cupins"/>
    <property type="match status" value="1"/>
</dbReference>
<keyword evidence="3" id="KW-1185">Reference proteome</keyword>
<evidence type="ECO:0000313" key="2">
    <source>
        <dbReference type="EMBL" id="MBT9314207.1"/>
    </source>
</evidence>
<name>A0A947DBS7_9CYAN</name>
<sequence length="91" mass="10147">MSIIQINHNPSHSELETMGVFSWPIWQKEASEFPWHYDETETCYLLAGDVTVTPDNGAPVTIGKGDLVVFPAGMSCTWRIDTAVSKHYSFG</sequence>
<dbReference type="Gene3D" id="2.60.120.10">
    <property type="entry name" value="Jelly Rolls"/>
    <property type="match status" value="1"/>
</dbReference>
<dbReference type="InterPro" id="IPR008579">
    <property type="entry name" value="UGlyAH_Cupin_dom"/>
</dbReference>
<comment type="caution">
    <text evidence="2">The sequence shown here is derived from an EMBL/GenBank/DDBJ whole genome shotgun (WGS) entry which is preliminary data.</text>
</comment>
<evidence type="ECO:0000313" key="3">
    <source>
        <dbReference type="Proteomes" id="UP000717364"/>
    </source>
</evidence>
<organism evidence="2 3">
    <name type="scientific">Leptothoe spongobia TAU-MAC 1115</name>
    <dbReference type="NCBI Taxonomy" id="1967444"/>
    <lineage>
        <taxon>Bacteria</taxon>
        <taxon>Bacillati</taxon>
        <taxon>Cyanobacteriota</taxon>
        <taxon>Cyanophyceae</taxon>
        <taxon>Nodosilineales</taxon>
        <taxon>Cymatolegaceae</taxon>
        <taxon>Leptothoe</taxon>
        <taxon>Leptothoe spongobia</taxon>
    </lineage>
</organism>
<evidence type="ECO:0000259" key="1">
    <source>
        <dbReference type="Pfam" id="PF05899"/>
    </source>
</evidence>
<accession>A0A947DBS7</accession>
<dbReference type="InterPro" id="IPR014710">
    <property type="entry name" value="RmlC-like_jellyroll"/>
</dbReference>
<dbReference type="RefSeq" id="WP_215607276.1">
    <property type="nucleotide sequence ID" value="NZ_JADOES010000003.1"/>
</dbReference>
<feature type="domain" description="(S)-ureidoglycine aminohydrolase cupin" evidence="1">
    <location>
        <begin position="17"/>
        <end position="88"/>
    </location>
</feature>
<gene>
    <name evidence="2" type="ORF">IXB50_02060</name>
</gene>
<dbReference type="InterPro" id="IPR011051">
    <property type="entry name" value="RmlC_Cupin_sf"/>
</dbReference>
<dbReference type="CDD" id="cd02227">
    <property type="entry name" value="cupin_TM1112-like"/>
    <property type="match status" value="1"/>
</dbReference>
<reference evidence="2" key="1">
    <citation type="submission" date="2020-11" db="EMBL/GenBank/DDBJ databases">
        <authorList>
            <person name="Konstantinou D."/>
            <person name="Gkelis S."/>
            <person name="Popin R."/>
            <person name="Fewer D."/>
            <person name="Sivonen K."/>
        </authorList>
    </citation>
    <scope>NUCLEOTIDE SEQUENCE</scope>
    <source>
        <strain evidence="2">TAU-MAC 1115</strain>
    </source>
</reference>
<dbReference type="PANTHER" id="PTHR33271">
    <property type="entry name" value="OS04G0445200 PROTEIN"/>
    <property type="match status" value="1"/>
</dbReference>
<dbReference type="AlphaFoldDB" id="A0A947DBS7"/>
<dbReference type="Proteomes" id="UP000717364">
    <property type="component" value="Unassembled WGS sequence"/>
</dbReference>
<dbReference type="Pfam" id="PF05899">
    <property type="entry name" value="Cupin_3"/>
    <property type="match status" value="1"/>
</dbReference>
<proteinExistence type="predicted"/>
<reference evidence="2" key="2">
    <citation type="journal article" date="2021" name="Mar. Drugs">
        <title>Genome Reduction and Secondary Metabolism of the Marine Sponge-Associated Cyanobacterium Leptothoe.</title>
        <authorList>
            <person name="Konstantinou D."/>
            <person name="Popin R.V."/>
            <person name="Fewer D.P."/>
            <person name="Sivonen K."/>
            <person name="Gkelis S."/>
        </authorList>
    </citation>
    <scope>NUCLEOTIDE SEQUENCE</scope>
    <source>
        <strain evidence="2">TAU-MAC 1115</strain>
    </source>
</reference>
<dbReference type="PANTHER" id="PTHR33271:SF22">
    <property type="entry name" value="OS04G0445200 PROTEIN"/>
    <property type="match status" value="1"/>
</dbReference>
<protein>
    <submittedName>
        <fullName evidence="2">Cupin domain-containing protein</fullName>
    </submittedName>
</protein>